<organism evidence="1 2">
    <name type="scientific">Somion occarium</name>
    <dbReference type="NCBI Taxonomy" id="3059160"/>
    <lineage>
        <taxon>Eukaryota</taxon>
        <taxon>Fungi</taxon>
        <taxon>Dikarya</taxon>
        <taxon>Basidiomycota</taxon>
        <taxon>Agaricomycotina</taxon>
        <taxon>Agaricomycetes</taxon>
        <taxon>Polyporales</taxon>
        <taxon>Cerrenaceae</taxon>
        <taxon>Somion</taxon>
    </lineage>
</organism>
<name>A0ABP1E3L8_9APHY</name>
<keyword evidence="2" id="KW-1185">Reference proteome</keyword>
<evidence type="ECO:0000313" key="1">
    <source>
        <dbReference type="EMBL" id="CAL1713818.1"/>
    </source>
</evidence>
<proteinExistence type="predicted"/>
<gene>
    <name evidence="1" type="ORF">GFSPODELE1_LOCUS9498</name>
</gene>
<reference evidence="2" key="1">
    <citation type="submission" date="2024-04" db="EMBL/GenBank/DDBJ databases">
        <authorList>
            <person name="Shaw F."/>
            <person name="Minotto A."/>
        </authorList>
    </citation>
    <scope>NUCLEOTIDE SEQUENCE [LARGE SCALE GENOMIC DNA]</scope>
</reference>
<protein>
    <submittedName>
        <fullName evidence="1">Uncharacterized protein</fullName>
    </submittedName>
</protein>
<sequence>MAPSPTGKSGSNSNSTEGSARLELSNFDEVAADALSLTLTQTTTSRTTIRGIGADTGRFIMSIGDMLLRGIENVSIQIRLQSLATALNFEERVNVPAYISSRICTDLLELQRVGLYSIDVRRQAWRMILFVLEREHGATQVANAIVDWPPVEIQLLIRQLAMCKLSDWTLYPGADQENGQRVKTPPDARPSISGRQRRLTQNFHLILSELIVKDPAIFHDVYDIHDFADLQTDYVLRGKISGDMPPVTRFLTSFALTYKPHSSWDPRGFDLQPMAVSMVRFIASGRPEYASQFVDALMDVLLVFAHAEVTSSDIQSIYDRYPGLRSRGLAHLSQPFLIFAMHMACSSKRASQLFLQAGLLRVVAYLSWKRAPHSQLGTASDADSSILDNFRSACLHVVAILAFHCSTDACADDMFKAGLEQWIIDEGTVDDRRLRTSSSLRYGERIDFQNQIHALVLSTLETIASRPQGYYAPASHFYCLSGILLSRYIYASDDLPEREYTVARIVLYCAASLEGDWFGLIDFLCHGEQRQCYAILHAVYSYLHDTLRLPLTSHNAETLRSMSRRTAARDVIVTNPVDRFLILIARAGGYELPILQYFNDAGFLSLLKDLLRGWYDFLEETPILNPILREKRENICRILEDNCKLLRGIVHSQGILTEVPF</sequence>
<evidence type="ECO:0000313" key="2">
    <source>
        <dbReference type="Proteomes" id="UP001497453"/>
    </source>
</evidence>
<accession>A0ABP1E3L8</accession>
<dbReference type="EMBL" id="OZ037950">
    <property type="protein sequence ID" value="CAL1713818.1"/>
    <property type="molecule type" value="Genomic_DNA"/>
</dbReference>
<dbReference type="Proteomes" id="UP001497453">
    <property type="component" value="Chromosome 7"/>
</dbReference>